<gene>
    <name evidence="2" type="ORF">J4G33_06260</name>
</gene>
<evidence type="ECO:0000256" key="1">
    <source>
        <dbReference type="SAM" id="Phobius"/>
    </source>
</evidence>
<sequence>MSTRTSWLPTWVQPLAAALVILLGRAAYEDYPAGESGETVLLVFLGLTTLPGLVAAVVDAVRAARRTPPGTKPGYQRMLDTVAPRGETPVMPASVAADVATRVITWGLAQAGLSLALGLLLMPLPGDEGWRTLALFPAVGGVVAALVVLLGGILWLGVMVLVMATRSGGDEPLVDVPAAPEEMNQRRPVVFRAMLVALGTSLIGTATFGVPYIVLTWDDAVYLPRGVWSAVLLGEDAMQVEDAFVGWVWSLRVTVAMMLGGLAVVVVLSPVAFWWMVLRPRRAGSARDGTAPDGPAPD</sequence>
<organism evidence="2 3">
    <name type="scientific">Actinotalea soli</name>
    <dbReference type="NCBI Taxonomy" id="2819234"/>
    <lineage>
        <taxon>Bacteria</taxon>
        <taxon>Bacillati</taxon>
        <taxon>Actinomycetota</taxon>
        <taxon>Actinomycetes</taxon>
        <taxon>Micrococcales</taxon>
        <taxon>Cellulomonadaceae</taxon>
        <taxon>Actinotalea</taxon>
    </lineage>
</organism>
<keyword evidence="1" id="KW-1133">Transmembrane helix</keyword>
<feature type="transmembrane region" description="Helical" evidence="1">
    <location>
        <begin position="103"/>
        <end position="122"/>
    </location>
</feature>
<keyword evidence="1" id="KW-0812">Transmembrane</keyword>
<dbReference type="RefSeq" id="WP_208055062.1">
    <property type="nucleotide sequence ID" value="NZ_JAGEMK010000002.1"/>
</dbReference>
<comment type="caution">
    <text evidence="2">The sequence shown here is derived from an EMBL/GenBank/DDBJ whole genome shotgun (WGS) entry which is preliminary data.</text>
</comment>
<protein>
    <submittedName>
        <fullName evidence="2">Uncharacterized protein</fullName>
    </submittedName>
</protein>
<evidence type="ECO:0000313" key="2">
    <source>
        <dbReference type="EMBL" id="MBO1751403.1"/>
    </source>
</evidence>
<feature type="transmembrane region" description="Helical" evidence="1">
    <location>
        <begin position="7"/>
        <end position="28"/>
    </location>
</feature>
<feature type="transmembrane region" description="Helical" evidence="1">
    <location>
        <begin position="134"/>
        <end position="162"/>
    </location>
</feature>
<feature type="transmembrane region" description="Helical" evidence="1">
    <location>
        <begin position="255"/>
        <end position="277"/>
    </location>
</feature>
<feature type="transmembrane region" description="Helical" evidence="1">
    <location>
        <begin position="193"/>
        <end position="215"/>
    </location>
</feature>
<proteinExistence type="predicted"/>
<evidence type="ECO:0000313" key="3">
    <source>
        <dbReference type="Proteomes" id="UP000664209"/>
    </source>
</evidence>
<accession>A0A939RV98</accession>
<keyword evidence="3" id="KW-1185">Reference proteome</keyword>
<dbReference type="AlphaFoldDB" id="A0A939RV98"/>
<dbReference type="Proteomes" id="UP000664209">
    <property type="component" value="Unassembled WGS sequence"/>
</dbReference>
<feature type="transmembrane region" description="Helical" evidence="1">
    <location>
        <begin position="40"/>
        <end position="58"/>
    </location>
</feature>
<name>A0A939RV98_9CELL</name>
<keyword evidence="1" id="KW-0472">Membrane</keyword>
<reference evidence="2" key="1">
    <citation type="submission" date="2021-03" db="EMBL/GenBank/DDBJ databases">
        <title>Actinotalea soli sp. nov., isolated from soil.</title>
        <authorList>
            <person name="Ping W."/>
            <person name="Zhang J."/>
        </authorList>
    </citation>
    <scope>NUCLEOTIDE SEQUENCE</scope>
    <source>
        <strain evidence="2">BY-33</strain>
    </source>
</reference>
<dbReference type="EMBL" id="JAGEMK010000002">
    <property type="protein sequence ID" value="MBO1751403.1"/>
    <property type="molecule type" value="Genomic_DNA"/>
</dbReference>